<organism evidence="10 11">
    <name type="scientific">Tigriopus californicus</name>
    <name type="common">Marine copepod</name>
    <dbReference type="NCBI Taxonomy" id="6832"/>
    <lineage>
        <taxon>Eukaryota</taxon>
        <taxon>Metazoa</taxon>
        <taxon>Ecdysozoa</taxon>
        <taxon>Arthropoda</taxon>
        <taxon>Crustacea</taxon>
        <taxon>Multicrustacea</taxon>
        <taxon>Hexanauplia</taxon>
        <taxon>Copepoda</taxon>
        <taxon>Harpacticoida</taxon>
        <taxon>Harpacticidae</taxon>
        <taxon>Tigriopus</taxon>
    </lineage>
</organism>
<dbReference type="GO" id="GO:0004674">
    <property type="term" value="F:protein serine/threonine kinase activity"/>
    <property type="evidence" value="ECO:0007669"/>
    <property type="project" value="UniProtKB-KW"/>
</dbReference>
<protein>
    <recommendedName>
        <fullName evidence="1">non-specific serine/threonine protein kinase</fullName>
        <ecNumber evidence="1">2.7.11.1</ecNumber>
    </recommendedName>
</protein>
<feature type="region of interest" description="Disordered" evidence="8">
    <location>
        <begin position="112"/>
        <end position="168"/>
    </location>
</feature>
<evidence type="ECO:0000256" key="6">
    <source>
        <dbReference type="ARBA" id="ARBA00022840"/>
    </source>
</evidence>
<keyword evidence="2" id="KW-0723">Serine/threonine-protein kinase</keyword>
<dbReference type="InterPro" id="IPR050235">
    <property type="entry name" value="CK1_Ser-Thr_kinase"/>
</dbReference>
<dbReference type="FunFam" id="3.30.200.20:FF:000538">
    <property type="entry name" value="Putative Casein kinase I"/>
    <property type="match status" value="1"/>
</dbReference>
<evidence type="ECO:0000256" key="3">
    <source>
        <dbReference type="ARBA" id="ARBA00022679"/>
    </source>
</evidence>
<keyword evidence="6 7" id="KW-0067">ATP-binding</keyword>
<dbReference type="PROSITE" id="PS00107">
    <property type="entry name" value="PROTEIN_KINASE_ATP"/>
    <property type="match status" value="1"/>
</dbReference>
<dbReference type="CDD" id="cd14125">
    <property type="entry name" value="STKc_CK1_delta_epsilon"/>
    <property type="match status" value="1"/>
</dbReference>
<evidence type="ECO:0000256" key="5">
    <source>
        <dbReference type="ARBA" id="ARBA00022777"/>
    </source>
</evidence>
<evidence type="ECO:0000256" key="4">
    <source>
        <dbReference type="ARBA" id="ARBA00022741"/>
    </source>
</evidence>
<evidence type="ECO:0000313" key="11">
    <source>
        <dbReference type="Proteomes" id="UP000318571"/>
    </source>
</evidence>
<dbReference type="InterPro" id="IPR000719">
    <property type="entry name" value="Prot_kinase_dom"/>
</dbReference>
<name>A0A553NTN4_TIGCA</name>
<evidence type="ECO:0000256" key="2">
    <source>
        <dbReference type="ARBA" id="ARBA00022527"/>
    </source>
</evidence>
<feature type="compositionally biased region" description="Polar residues" evidence="8">
    <location>
        <begin position="684"/>
        <end position="693"/>
    </location>
</feature>
<evidence type="ECO:0000313" key="10">
    <source>
        <dbReference type="EMBL" id="TRY68791.1"/>
    </source>
</evidence>
<dbReference type="PROSITE" id="PS50011">
    <property type="entry name" value="PROTEIN_KINASE_DOM"/>
    <property type="match status" value="1"/>
</dbReference>
<dbReference type="SUPFAM" id="SSF56112">
    <property type="entry name" value="Protein kinase-like (PK-like)"/>
    <property type="match status" value="1"/>
</dbReference>
<dbReference type="EMBL" id="VCGU01000010">
    <property type="protein sequence ID" value="TRY68791.1"/>
    <property type="molecule type" value="Genomic_DNA"/>
</dbReference>
<dbReference type="Proteomes" id="UP000318571">
    <property type="component" value="Chromosome 1"/>
</dbReference>
<dbReference type="PROSITE" id="PS00108">
    <property type="entry name" value="PROTEIN_KINASE_ST"/>
    <property type="match status" value="1"/>
</dbReference>
<dbReference type="PANTHER" id="PTHR11909">
    <property type="entry name" value="CASEIN KINASE-RELATED"/>
    <property type="match status" value="1"/>
</dbReference>
<dbReference type="EC" id="2.7.11.1" evidence="1"/>
<feature type="compositionally biased region" description="Low complexity" evidence="8">
    <location>
        <begin position="655"/>
        <end position="671"/>
    </location>
</feature>
<sequence>MIMRTIPEEITTGGATTDKFQNTGGGDTDQCNQESLLTTTTPTASQLSTMSVNLTVPKESPAKAVKERQKRHVSRRAKSPVLSRVKDWELGAFTPKTALADNVDVVRRSACSDSDATQRSGSDAFKGSPPESPSSDQENIQLLPVARKKSSNCNDEGSTKDENKAPSNLTVSTLKSNIGDLDIRIANKYRLGRKIGGGSFGDIYLAINIQTGEEVAIKLEQAKAKHPQLHIECKFYKVLQGGVGIPQVLHYGKEGDYRVMVMELLGPSLEDLFNFCQRKFSLKTVLLLADQMVSRIEFIHSKNFIHRDIKPDNFLMGLGKKGNLVFAIDFGLAKKFRDNRTHQHIPYRENKNLTGTARYASINTHLGIEQSRRDDMEALGYIFMYFLQGVLPWQGLKAKTKAQKYEKISEKKLSTSVEDLCKGQPTEFATYLNYCRSLRFEEKPDYGYLRQLIRNLFHRQGFSYDYVFDWNALKDNQTYRDDEGRERRHTGGPGSPGLSPGTGTKLIKQNTSPHHRLKASNGNKGLAMGGPTFHRHSFDMGVPQESSAIAQASSTVKDVSTGKAKPTVNVQWTNPTITTVTPATPIPQYDEVDTDEHQESCSPGGPGMDMSAFFAKPTSSSPSHRGSRTEERRGIKNTSNKKNHHDNNNTYHSYNNLQYNNNNATKNPALNVDGYEAEQEEPTKSTLSWNPQQ</sequence>
<keyword evidence="5" id="KW-0418">Kinase</keyword>
<dbReference type="Gene3D" id="1.10.510.10">
    <property type="entry name" value="Transferase(Phosphotransferase) domain 1"/>
    <property type="match status" value="1"/>
</dbReference>
<feature type="binding site" evidence="7">
    <location>
        <position position="218"/>
    </location>
    <ligand>
        <name>ATP</name>
        <dbReference type="ChEBI" id="CHEBI:30616"/>
    </ligand>
</feature>
<comment type="caution">
    <text evidence="10">The sequence shown here is derived from an EMBL/GenBank/DDBJ whole genome shotgun (WGS) entry which is preliminary data.</text>
</comment>
<keyword evidence="11" id="KW-1185">Reference proteome</keyword>
<feature type="domain" description="Protein kinase" evidence="9">
    <location>
        <begin position="189"/>
        <end position="457"/>
    </location>
</feature>
<evidence type="ECO:0000256" key="8">
    <source>
        <dbReference type="SAM" id="MobiDB-lite"/>
    </source>
</evidence>
<proteinExistence type="predicted"/>
<feature type="compositionally biased region" description="Basic residues" evidence="8">
    <location>
        <begin position="68"/>
        <end position="78"/>
    </location>
</feature>
<feature type="compositionally biased region" description="Polar residues" evidence="8">
    <location>
        <begin position="112"/>
        <end position="121"/>
    </location>
</feature>
<dbReference type="AlphaFoldDB" id="A0A553NTN4"/>
<dbReference type="InterPro" id="IPR008271">
    <property type="entry name" value="Ser/Thr_kinase_AS"/>
</dbReference>
<dbReference type="SMART" id="SM00220">
    <property type="entry name" value="S_TKc"/>
    <property type="match status" value="1"/>
</dbReference>
<evidence type="ECO:0000259" key="9">
    <source>
        <dbReference type="PROSITE" id="PS50011"/>
    </source>
</evidence>
<evidence type="ECO:0000256" key="7">
    <source>
        <dbReference type="PROSITE-ProRule" id="PRU10141"/>
    </source>
</evidence>
<feature type="region of interest" description="Disordered" evidence="8">
    <location>
        <begin position="579"/>
        <end position="693"/>
    </location>
</feature>
<feature type="region of interest" description="Disordered" evidence="8">
    <location>
        <begin position="58"/>
        <end position="80"/>
    </location>
</feature>
<keyword evidence="3" id="KW-0808">Transferase</keyword>
<accession>A0A553NTN4</accession>
<keyword evidence="4 7" id="KW-0547">Nucleotide-binding</keyword>
<dbReference type="Pfam" id="PF00069">
    <property type="entry name" value="Pkinase"/>
    <property type="match status" value="1"/>
</dbReference>
<reference evidence="10 11" key="1">
    <citation type="journal article" date="2018" name="Nat. Ecol. Evol.">
        <title>Genomic signatures of mitonuclear coevolution across populations of Tigriopus californicus.</title>
        <authorList>
            <person name="Barreto F.S."/>
            <person name="Watson E.T."/>
            <person name="Lima T.G."/>
            <person name="Willett C.S."/>
            <person name="Edmands S."/>
            <person name="Li W."/>
            <person name="Burton R.S."/>
        </authorList>
    </citation>
    <scope>NUCLEOTIDE SEQUENCE [LARGE SCALE GENOMIC DNA]</scope>
    <source>
        <strain evidence="10 11">San Diego</strain>
    </source>
</reference>
<dbReference type="GO" id="GO:0005524">
    <property type="term" value="F:ATP binding"/>
    <property type="evidence" value="ECO:0007669"/>
    <property type="project" value="UniProtKB-UniRule"/>
</dbReference>
<feature type="region of interest" description="Disordered" evidence="8">
    <location>
        <begin position="479"/>
        <end position="522"/>
    </location>
</feature>
<dbReference type="FunFam" id="1.10.510.10:FF:000596">
    <property type="entry name" value="CK1 family protein kinase"/>
    <property type="match status" value="1"/>
</dbReference>
<dbReference type="InterPro" id="IPR011009">
    <property type="entry name" value="Kinase-like_dom_sf"/>
</dbReference>
<dbReference type="STRING" id="6832.A0A553NTN4"/>
<evidence type="ECO:0000256" key="1">
    <source>
        <dbReference type="ARBA" id="ARBA00012513"/>
    </source>
</evidence>
<dbReference type="InterPro" id="IPR017441">
    <property type="entry name" value="Protein_kinase_ATP_BS"/>
</dbReference>
<gene>
    <name evidence="10" type="ORF">TCAL_08901</name>
</gene>